<evidence type="ECO:0000256" key="7">
    <source>
        <dbReference type="ARBA" id="ARBA00023065"/>
    </source>
</evidence>
<evidence type="ECO:0000313" key="17">
    <source>
        <dbReference type="Proteomes" id="UP000236327"/>
    </source>
</evidence>
<feature type="signal peptide" evidence="13">
    <location>
        <begin position="1"/>
        <end position="28"/>
    </location>
</feature>
<keyword evidence="10 11" id="KW-0998">Cell outer membrane</keyword>
<dbReference type="Pfam" id="PF07715">
    <property type="entry name" value="Plug"/>
    <property type="match status" value="1"/>
</dbReference>
<keyword evidence="7" id="KW-0406">Ion transport</keyword>
<keyword evidence="16" id="KW-0675">Receptor</keyword>
<dbReference type="PANTHER" id="PTHR32552">
    <property type="entry name" value="FERRICHROME IRON RECEPTOR-RELATED"/>
    <property type="match status" value="1"/>
</dbReference>
<dbReference type="PROSITE" id="PS52016">
    <property type="entry name" value="TONB_DEPENDENT_REC_3"/>
    <property type="match status" value="1"/>
</dbReference>
<organism evidence="16 17">
    <name type="scientific">Novosphingobium guangzhouense</name>
    <dbReference type="NCBI Taxonomy" id="1850347"/>
    <lineage>
        <taxon>Bacteria</taxon>
        <taxon>Pseudomonadati</taxon>
        <taxon>Pseudomonadota</taxon>
        <taxon>Alphaproteobacteria</taxon>
        <taxon>Sphingomonadales</taxon>
        <taxon>Sphingomonadaceae</taxon>
        <taxon>Novosphingobium</taxon>
    </lineage>
</organism>
<gene>
    <name evidence="16" type="ORF">A8V01_16020</name>
</gene>
<evidence type="ECO:0000256" key="2">
    <source>
        <dbReference type="ARBA" id="ARBA00022448"/>
    </source>
</evidence>
<dbReference type="GO" id="GO:0006826">
    <property type="term" value="P:iron ion transport"/>
    <property type="evidence" value="ECO:0007669"/>
    <property type="project" value="UniProtKB-KW"/>
</dbReference>
<dbReference type="Proteomes" id="UP000236327">
    <property type="component" value="Unassembled WGS sequence"/>
</dbReference>
<keyword evidence="4" id="KW-0410">Iron transport</keyword>
<evidence type="ECO:0000256" key="13">
    <source>
        <dbReference type="SAM" id="SignalP"/>
    </source>
</evidence>
<reference evidence="16 17" key="1">
    <citation type="submission" date="2016-05" db="EMBL/GenBank/DDBJ databases">
        <title>Complete genome sequence of Novosphingobium guangzhouense SA925(T).</title>
        <authorList>
            <person name="Sha S."/>
        </authorList>
    </citation>
    <scope>NUCLEOTIDE SEQUENCE [LARGE SCALE GENOMIC DNA]</scope>
    <source>
        <strain evidence="16 17">SA925</strain>
    </source>
</reference>
<dbReference type="SUPFAM" id="SSF56935">
    <property type="entry name" value="Porins"/>
    <property type="match status" value="1"/>
</dbReference>
<dbReference type="GO" id="GO:0009279">
    <property type="term" value="C:cell outer membrane"/>
    <property type="evidence" value="ECO:0007669"/>
    <property type="project" value="UniProtKB-SubCell"/>
</dbReference>
<dbReference type="EMBL" id="LYMM01000025">
    <property type="protein sequence ID" value="PNU05489.1"/>
    <property type="molecule type" value="Genomic_DNA"/>
</dbReference>
<dbReference type="OrthoDB" id="9760333at2"/>
<dbReference type="InterPro" id="IPR039426">
    <property type="entry name" value="TonB-dep_rcpt-like"/>
</dbReference>
<evidence type="ECO:0000256" key="11">
    <source>
        <dbReference type="PROSITE-ProRule" id="PRU01360"/>
    </source>
</evidence>
<evidence type="ECO:0000256" key="6">
    <source>
        <dbReference type="ARBA" id="ARBA00023004"/>
    </source>
</evidence>
<evidence type="ECO:0000256" key="5">
    <source>
        <dbReference type="ARBA" id="ARBA00022692"/>
    </source>
</evidence>
<dbReference type="InterPro" id="IPR000531">
    <property type="entry name" value="Beta-barrel_TonB"/>
</dbReference>
<comment type="subcellular location">
    <subcellularLocation>
        <location evidence="1 11">Cell outer membrane</location>
        <topology evidence="1 11">Multi-pass membrane protein</topology>
    </subcellularLocation>
</comment>
<evidence type="ECO:0000259" key="14">
    <source>
        <dbReference type="Pfam" id="PF00593"/>
    </source>
</evidence>
<comment type="caution">
    <text evidence="16">The sequence shown here is derived from an EMBL/GenBank/DDBJ whole genome shotgun (WGS) entry which is preliminary data.</text>
</comment>
<evidence type="ECO:0000256" key="1">
    <source>
        <dbReference type="ARBA" id="ARBA00004571"/>
    </source>
</evidence>
<proteinExistence type="inferred from homology"/>
<dbReference type="InterPro" id="IPR036942">
    <property type="entry name" value="Beta-barrel_TonB_sf"/>
</dbReference>
<dbReference type="RefSeq" id="WP_103095273.1">
    <property type="nucleotide sequence ID" value="NZ_LYMM01000025.1"/>
</dbReference>
<evidence type="ECO:0000256" key="4">
    <source>
        <dbReference type="ARBA" id="ARBA00022496"/>
    </source>
</evidence>
<protein>
    <submittedName>
        <fullName evidence="16">TonB-dependent receptor</fullName>
    </submittedName>
</protein>
<keyword evidence="8 12" id="KW-0798">TonB box</keyword>
<keyword evidence="3 11" id="KW-1134">Transmembrane beta strand</keyword>
<dbReference type="AlphaFoldDB" id="A0A2K2G371"/>
<dbReference type="PANTHER" id="PTHR32552:SF81">
    <property type="entry name" value="TONB-DEPENDENT OUTER MEMBRANE RECEPTOR"/>
    <property type="match status" value="1"/>
</dbReference>
<keyword evidence="13" id="KW-0732">Signal</keyword>
<evidence type="ECO:0000259" key="15">
    <source>
        <dbReference type="Pfam" id="PF07715"/>
    </source>
</evidence>
<evidence type="ECO:0000256" key="12">
    <source>
        <dbReference type="RuleBase" id="RU003357"/>
    </source>
</evidence>
<keyword evidence="9 11" id="KW-0472">Membrane</keyword>
<evidence type="ECO:0000256" key="9">
    <source>
        <dbReference type="ARBA" id="ARBA00023136"/>
    </source>
</evidence>
<feature type="domain" description="TonB-dependent receptor-like beta-barrel" evidence="14">
    <location>
        <begin position="256"/>
        <end position="724"/>
    </location>
</feature>
<comment type="similarity">
    <text evidence="11 12">Belongs to the TonB-dependent receptor family.</text>
</comment>
<keyword evidence="2 11" id="KW-0813">Transport</keyword>
<feature type="chain" id="PRO_5014332859" evidence="13">
    <location>
        <begin position="29"/>
        <end position="761"/>
    </location>
</feature>
<keyword evidence="17" id="KW-1185">Reference proteome</keyword>
<name>A0A2K2G371_9SPHN</name>
<feature type="domain" description="TonB-dependent receptor plug" evidence="15">
    <location>
        <begin position="56"/>
        <end position="161"/>
    </location>
</feature>
<evidence type="ECO:0000256" key="10">
    <source>
        <dbReference type="ARBA" id="ARBA00023237"/>
    </source>
</evidence>
<dbReference type="Gene3D" id="2.40.170.20">
    <property type="entry name" value="TonB-dependent receptor, beta-barrel domain"/>
    <property type="match status" value="1"/>
</dbReference>
<evidence type="ECO:0000256" key="3">
    <source>
        <dbReference type="ARBA" id="ARBA00022452"/>
    </source>
</evidence>
<sequence length="761" mass="82584">MSAFTRTRTIHLLTTILAGAVAPCWAFAAQAEEVPAGDDALPEITVTAERRAESSQKVPLAIQSIDGETLAKTGYTSVTDLQYTMPGVQYDPTQGAAFQIRGVGSTSFDFSNAKSVSVVVDDVVMDGQRANGLTGLVDIERVDVLMGPQGTLFGKNATSGVIAVSTVKPKLDEWSLRASASFGEHDERILNATANVPLGPIAALRVSGFDQAFDGFGRNVTLNRKVGSQHEYGGRARLYLEPSDSFNLTVSGDYAYHWDSSVRTPVSGQSAEVTAILNELGVYPGPQSADTADSSFGQIKTEEWGTSLRANAKLGDHDLTSITAYRVTGYDNWTPASLTPYDRYAYIPFNLGQLDTDKFSQEIHLASPTGGFMEYLVGAFYNRLHARQTQLQWSTGGQPLYDADGTPLPTLIALTGAIGEDGNASLFDSVNETMAAFGQLKFNFTPRLALTLGGRYTHDNNSQSIDYVYINPEPIAGYTPAFTASSAAPAFDFGRVKGNNFSFRIAPTYQLADNVMVYATYSTGYKPAGIAFVGNKYAPYEDETVKAWEAGIKSEWFGRRLRLNLDVFRSDFKDFQATILTQIPDGSGGMINATVIGNAGGLRTQGVEGNLVVQPVRGLQLSGAVTYTDAKFTDYVYNATTNYTGSRLTNSPEWSGTAAIDFDHEFDSGLGFKAHADYAYRSEYWTVVGQPDYSHVPGYGLVNGRLSVTLPNRPIEIGVYARNLFDKYFSTGWQQYGVLGLLHYTSPNARRTVGGFVNVNF</sequence>
<keyword evidence="5 11" id="KW-0812">Transmembrane</keyword>
<accession>A0A2K2G371</accession>
<keyword evidence="6" id="KW-0408">Iron</keyword>
<dbReference type="InterPro" id="IPR012910">
    <property type="entry name" value="Plug_dom"/>
</dbReference>
<evidence type="ECO:0000256" key="8">
    <source>
        <dbReference type="ARBA" id="ARBA00023077"/>
    </source>
</evidence>
<dbReference type="Pfam" id="PF00593">
    <property type="entry name" value="TonB_dep_Rec_b-barrel"/>
    <property type="match status" value="1"/>
</dbReference>
<evidence type="ECO:0000313" key="16">
    <source>
        <dbReference type="EMBL" id="PNU05489.1"/>
    </source>
</evidence>